<dbReference type="Proteomes" id="UP000278962">
    <property type="component" value="Unassembled WGS sequence"/>
</dbReference>
<dbReference type="Gene3D" id="3.40.30.10">
    <property type="entry name" value="Glutaredoxin"/>
    <property type="match status" value="1"/>
</dbReference>
<reference evidence="2 3" key="1">
    <citation type="submission" date="2018-10" db="EMBL/GenBank/DDBJ databases">
        <title>Genomic Encyclopedia of Archaeal and Bacterial Type Strains, Phase II (KMG-II): from individual species to whole genera.</title>
        <authorList>
            <person name="Goeker M."/>
        </authorList>
    </citation>
    <scope>NUCLEOTIDE SEQUENCE [LARGE SCALE GENOMIC DNA]</scope>
    <source>
        <strain evidence="2 3">DSM 14954</strain>
    </source>
</reference>
<dbReference type="PANTHER" id="PTHR13887">
    <property type="entry name" value="GLUTATHIONE S-TRANSFERASE KAPPA"/>
    <property type="match status" value="1"/>
</dbReference>
<comment type="caution">
    <text evidence="2">The sequence shown here is derived from an EMBL/GenBank/DDBJ whole genome shotgun (WGS) entry which is preliminary data.</text>
</comment>
<keyword evidence="3" id="KW-1185">Reference proteome</keyword>
<evidence type="ECO:0000259" key="1">
    <source>
        <dbReference type="Pfam" id="PF01323"/>
    </source>
</evidence>
<gene>
    <name evidence="2" type="ORF">C8N24_3319</name>
</gene>
<dbReference type="PANTHER" id="PTHR13887:SF41">
    <property type="entry name" value="THIOREDOXIN SUPERFAMILY PROTEIN"/>
    <property type="match status" value="1"/>
</dbReference>
<feature type="domain" description="DSBA-like thioredoxin" evidence="1">
    <location>
        <begin position="4"/>
        <end position="206"/>
    </location>
</feature>
<dbReference type="SUPFAM" id="SSF52833">
    <property type="entry name" value="Thioredoxin-like"/>
    <property type="match status" value="1"/>
</dbReference>
<dbReference type="GO" id="GO:0016853">
    <property type="term" value="F:isomerase activity"/>
    <property type="evidence" value="ECO:0007669"/>
    <property type="project" value="UniProtKB-KW"/>
</dbReference>
<dbReference type="Pfam" id="PF01323">
    <property type="entry name" value="DSBA"/>
    <property type="match status" value="1"/>
</dbReference>
<name>A0A660LEF2_9ACTN</name>
<organism evidence="2 3">
    <name type="scientific">Solirubrobacter pauli</name>
    <dbReference type="NCBI Taxonomy" id="166793"/>
    <lineage>
        <taxon>Bacteria</taxon>
        <taxon>Bacillati</taxon>
        <taxon>Actinomycetota</taxon>
        <taxon>Thermoleophilia</taxon>
        <taxon>Solirubrobacterales</taxon>
        <taxon>Solirubrobacteraceae</taxon>
        <taxon>Solirubrobacter</taxon>
    </lineage>
</organism>
<dbReference type="AlphaFoldDB" id="A0A660LEF2"/>
<dbReference type="EMBL" id="RBIL01000001">
    <property type="protein sequence ID" value="RKQ93452.1"/>
    <property type="molecule type" value="Genomic_DNA"/>
</dbReference>
<sequence length="218" mass="24673">MPLTVEIWSDVVCPWCYIGKRRFEKALEQFEHRDEVTILWRSFELDPDAARDVPGTAAERLAGKYGMSLERAQQLHAEMEERAAGEGLEYHLEQSKGGNTFDAHRMIHLAATYGHQGAAQERLMRAYFTEGESLGVWDTLVRLMEEVGVDPEEARSALKLEKFAEDVREDEALAQQLGIQGVPFFVFDRRYGLSGAQPPETMLAALEKAWEEAVNLQA</sequence>
<keyword evidence="2" id="KW-0413">Isomerase</keyword>
<evidence type="ECO:0000313" key="2">
    <source>
        <dbReference type="EMBL" id="RKQ93452.1"/>
    </source>
</evidence>
<dbReference type="GO" id="GO:0016491">
    <property type="term" value="F:oxidoreductase activity"/>
    <property type="evidence" value="ECO:0007669"/>
    <property type="project" value="InterPro"/>
</dbReference>
<dbReference type="CDD" id="cd03024">
    <property type="entry name" value="DsbA_FrnE"/>
    <property type="match status" value="1"/>
</dbReference>
<evidence type="ECO:0000313" key="3">
    <source>
        <dbReference type="Proteomes" id="UP000278962"/>
    </source>
</evidence>
<accession>A0A660LEF2</accession>
<protein>
    <submittedName>
        <fullName evidence="2">Putative DsbA family dithiol-disulfide isomerase</fullName>
    </submittedName>
</protein>
<dbReference type="InterPro" id="IPR036249">
    <property type="entry name" value="Thioredoxin-like_sf"/>
</dbReference>
<dbReference type="RefSeq" id="WP_170179136.1">
    <property type="nucleotide sequence ID" value="NZ_RBIL01000001.1"/>
</dbReference>
<dbReference type="InterPro" id="IPR001853">
    <property type="entry name" value="DSBA-like_thioredoxin_dom"/>
</dbReference>
<proteinExistence type="predicted"/>